<dbReference type="RefSeq" id="WP_345358522.1">
    <property type="nucleotide sequence ID" value="NZ_BAABHJ010000017.1"/>
</dbReference>
<proteinExistence type="predicted"/>
<keyword evidence="1" id="KW-1133">Transmembrane helix</keyword>
<reference evidence="3" key="1">
    <citation type="journal article" date="2019" name="Int. J. Syst. Evol. Microbiol.">
        <title>The Global Catalogue of Microorganisms (GCM) 10K type strain sequencing project: providing services to taxonomists for standard genome sequencing and annotation.</title>
        <authorList>
            <consortium name="The Broad Institute Genomics Platform"/>
            <consortium name="The Broad Institute Genome Sequencing Center for Infectious Disease"/>
            <person name="Wu L."/>
            <person name="Ma J."/>
        </authorList>
    </citation>
    <scope>NUCLEOTIDE SEQUENCE [LARGE SCALE GENOMIC DNA]</scope>
    <source>
        <strain evidence="3">JCM 17938</strain>
    </source>
</reference>
<dbReference type="EMBL" id="BAABHJ010000017">
    <property type="protein sequence ID" value="GAA4611371.1"/>
    <property type="molecule type" value="Genomic_DNA"/>
</dbReference>
<keyword evidence="1" id="KW-0812">Transmembrane</keyword>
<name>A0ABP8TS11_9ACTN</name>
<evidence type="ECO:0000256" key="1">
    <source>
        <dbReference type="SAM" id="Phobius"/>
    </source>
</evidence>
<comment type="caution">
    <text evidence="2">The sequence shown here is derived from an EMBL/GenBank/DDBJ whole genome shotgun (WGS) entry which is preliminary data.</text>
</comment>
<keyword evidence="1" id="KW-0472">Membrane</keyword>
<evidence type="ECO:0000313" key="3">
    <source>
        <dbReference type="Proteomes" id="UP001500212"/>
    </source>
</evidence>
<feature type="transmembrane region" description="Helical" evidence="1">
    <location>
        <begin position="146"/>
        <end position="168"/>
    </location>
</feature>
<feature type="transmembrane region" description="Helical" evidence="1">
    <location>
        <begin position="209"/>
        <end position="230"/>
    </location>
</feature>
<evidence type="ECO:0000313" key="2">
    <source>
        <dbReference type="EMBL" id="GAA4611371.1"/>
    </source>
</evidence>
<feature type="transmembrane region" description="Helical" evidence="1">
    <location>
        <begin position="180"/>
        <end position="203"/>
    </location>
</feature>
<keyword evidence="3" id="KW-1185">Reference proteome</keyword>
<protein>
    <recommendedName>
        <fullName evidence="4">Integral membrane protein</fullName>
    </recommendedName>
</protein>
<accession>A0ABP8TS11</accession>
<dbReference type="Proteomes" id="UP001500212">
    <property type="component" value="Unassembled WGS sequence"/>
</dbReference>
<gene>
    <name evidence="2" type="ORF">GCM10023195_48080</name>
</gene>
<sequence>MAHVSGARLLRSTVATVLTLLAGVGMAAFGVLLAVTVAPGGARDLRAYETAARCPAAPSAPADCRWTQEFTVADMILRNSRRGPNRLVLTGADGTRRETTYDSGGPVFEKGERVTGTLWRGLLTEISSGEFTQQTDDAPADMRARVLIFALVTVPSGLLVTAACAWRLRRRAIPDPTPGMVATLGLAVGLFFAGLFSPLFVGGRGENPWLVAAVWLPVAAVLTVVARVYVIRRRAADTVTGEDAHAVTPAGRP</sequence>
<feature type="transmembrane region" description="Helical" evidence="1">
    <location>
        <begin position="12"/>
        <end position="38"/>
    </location>
</feature>
<evidence type="ECO:0008006" key="4">
    <source>
        <dbReference type="Google" id="ProtNLM"/>
    </source>
</evidence>
<organism evidence="2 3">
    <name type="scientific">Actinoallomurus liliacearum</name>
    <dbReference type="NCBI Taxonomy" id="1080073"/>
    <lineage>
        <taxon>Bacteria</taxon>
        <taxon>Bacillati</taxon>
        <taxon>Actinomycetota</taxon>
        <taxon>Actinomycetes</taxon>
        <taxon>Streptosporangiales</taxon>
        <taxon>Thermomonosporaceae</taxon>
        <taxon>Actinoallomurus</taxon>
    </lineage>
</organism>